<evidence type="ECO:0000313" key="6">
    <source>
        <dbReference type="WormBase" id="Bm1532"/>
    </source>
</evidence>
<protein>
    <submittedName>
        <fullName evidence="2 5">Bm1532</fullName>
    </submittedName>
</protein>
<reference evidence="2 4" key="1">
    <citation type="journal article" date="2007" name="Science">
        <title>Draft genome of the filarial nematode parasite Brugia malayi.</title>
        <authorList>
            <person name="Ghedin E."/>
            <person name="Wang S."/>
            <person name="Spiro D."/>
            <person name="Caler E."/>
            <person name="Zhao Q."/>
            <person name="Crabtree J."/>
            <person name="Allen J.E."/>
            <person name="Delcher A.L."/>
            <person name="Guiliano D.B."/>
            <person name="Miranda-Saavedra D."/>
            <person name="Angiuoli S.V."/>
            <person name="Creasy T."/>
            <person name="Amedeo P."/>
            <person name="Haas B."/>
            <person name="El-Sayed N.M."/>
            <person name="Wortman J.R."/>
            <person name="Feldblyum T."/>
            <person name="Tallon L."/>
            <person name="Schatz M."/>
            <person name="Shumway M."/>
            <person name="Koo H."/>
            <person name="Salzberg S.L."/>
            <person name="Schobel S."/>
            <person name="Pertea M."/>
            <person name="Pop M."/>
            <person name="White O."/>
            <person name="Barton G.J."/>
            <person name="Carlow C.K."/>
            <person name="Crawford M.J."/>
            <person name="Daub J."/>
            <person name="Dimmic M.W."/>
            <person name="Estes C.F."/>
            <person name="Foster J.M."/>
            <person name="Ganatra M."/>
            <person name="Gregory W.F."/>
            <person name="Johnson N.M."/>
            <person name="Jin J."/>
            <person name="Komuniecki R."/>
            <person name="Korf I."/>
            <person name="Kumar S."/>
            <person name="Laney S."/>
            <person name="Li B.W."/>
            <person name="Li W."/>
            <person name="Lindblom T.H."/>
            <person name="Lustigman S."/>
            <person name="Ma D."/>
            <person name="Maina C.V."/>
            <person name="Martin D.M."/>
            <person name="McCarter J.P."/>
            <person name="McReynolds L."/>
            <person name="Mitreva M."/>
            <person name="Nutman T.B."/>
            <person name="Parkinson J."/>
            <person name="Peregrin-Alvarez J.M."/>
            <person name="Poole C."/>
            <person name="Ren Q."/>
            <person name="Saunders L."/>
            <person name="Sluder A.E."/>
            <person name="Smith K."/>
            <person name="Stanke M."/>
            <person name="Unnasch T.R."/>
            <person name="Ware J."/>
            <person name="Wei A.D."/>
            <person name="Weil G."/>
            <person name="Williams D.J."/>
            <person name="Zhang Y."/>
            <person name="Williams S.A."/>
            <person name="Fraser-Liggett C."/>
            <person name="Slatko B."/>
            <person name="Blaxter M.L."/>
            <person name="Scott A.L."/>
        </authorList>
    </citation>
    <scope>NUCLEOTIDE SEQUENCE</scope>
    <source>
        <strain evidence="2 4">FR3</strain>
    </source>
</reference>
<evidence type="ECO:0000256" key="1">
    <source>
        <dbReference type="SAM" id="Phobius"/>
    </source>
</evidence>
<dbReference type="RefSeq" id="XP_042935694.1">
    <property type="nucleotide sequence ID" value="XM_043079760.1"/>
</dbReference>
<dbReference type="WBParaSite" id="Bm1532.1">
    <property type="protein sequence ID" value="Bm1532.1"/>
    <property type="gene ID" value="WBGene00221793"/>
</dbReference>
<reference evidence="3" key="3">
    <citation type="submission" date="2019-04" db="EMBL/GenBank/DDBJ databases">
        <authorList>
            <person name="Howe K."/>
            <person name="Paulini M."/>
            <person name="Williams G."/>
        </authorList>
    </citation>
    <scope>NUCLEOTIDE SEQUENCE [LARGE SCALE GENOMIC DNA]</scope>
    <source>
        <strain evidence="3">FR3</strain>
    </source>
</reference>
<dbReference type="KEGG" id="bmy:BM_BM1532"/>
<proteinExistence type="predicted"/>
<reference evidence="2" key="2">
    <citation type="submission" date="2012-12" db="EMBL/GenBank/DDBJ databases">
        <authorList>
            <person name="Gao Y.W."/>
            <person name="Fan S.T."/>
            <person name="Sun H.T."/>
            <person name="Wang Z."/>
            <person name="Gao X.L."/>
            <person name="Li Y.G."/>
            <person name="Wang T.C."/>
            <person name="Zhang K."/>
            <person name="Xu W.W."/>
            <person name="Yu Z.J."/>
            <person name="Xia X.Z."/>
        </authorList>
    </citation>
    <scope>NUCLEOTIDE SEQUENCE</scope>
    <source>
        <strain evidence="2">FR3</strain>
    </source>
</reference>
<accession>A0A0K0J201</accession>
<keyword evidence="1" id="KW-0812">Transmembrane</keyword>
<keyword evidence="1" id="KW-0472">Membrane</keyword>
<dbReference type="CTD" id="66058182"/>
<dbReference type="Proteomes" id="UP000006672">
    <property type="component" value="Unassembled WGS sequence"/>
</dbReference>
<sequence>MIIPWCRVANIFILTWLYAVVGLKKEQKTSRKCL</sequence>
<name>A0A0K0J201_BRUMA</name>
<evidence type="ECO:0000313" key="5">
    <source>
        <dbReference type="WBParaSite" id="Bm1532.1"/>
    </source>
</evidence>
<dbReference type="EMBL" id="CAAKNF010000194">
    <property type="protein sequence ID" value="VIO95439.1"/>
    <property type="molecule type" value="Genomic_DNA"/>
</dbReference>
<evidence type="ECO:0000313" key="2">
    <source>
        <dbReference type="EMBL" id="CDQ01285.1"/>
    </source>
</evidence>
<evidence type="ECO:0000313" key="3">
    <source>
        <dbReference type="EMBL" id="VIO95439.1"/>
    </source>
</evidence>
<evidence type="ECO:0000313" key="4">
    <source>
        <dbReference type="Proteomes" id="UP000006672"/>
    </source>
</evidence>
<keyword evidence="4" id="KW-1185">Reference proteome</keyword>
<accession>A0A4E9FGR7</accession>
<dbReference type="EMBL" id="LN857022">
    <property type="protein sequence ID" value="CDQ01285.1"/>
    <property type="molecule type" value="Genomic_DNA"/>
</dbReference>
<feature type="transmembrane region" description="Helical" evidence="1">
    <location>
        <begin position="6"/>
        <end position="23"/>
    </location>
</feature>
<dbReference type="GeneID" id="66058182"/>
<organism evidence="2">
    <name type="scientific">Brugia malayi</name>
    <name type="common">Filarial nematode worm</name>
    <dbReference type="NCBI Taxonomy" id="6279"/>
    <lineage>
        <taxon>Eukaryota</taxon>
        <taxon>Metazoa</taxon>
        <taxon>Ecdysozoa</taxon>
        <taxon>Nematoda</taxon>
        <taxon>Chromadorea</taxon>
        <taxon>Rhabditida</taxon>
        <taxon>Spirurina</taxon>
        <taxon>Spiruromorpha</taxon>
        <taxon>Filarioidea</taxon>
        <taxon>Onchocercidae</taxon>
        <taxon>Brugia</taxon>
    </lineage>
</organism>
<dbReference type="WormBase" id="Bm1532">
    <property type="protein sequence ID" value="BM36474"/>
    <property type="gene ID" value="WBGene00221793"/>
</dbReference>
<dbReference type="AlphaFoldDB" id="A0A0K0J201"/>
<reference evidence="5" key="4">
    <citation type="submission" date="2019-12" db="UniProtKB">
        <authorList>
            <consortium name="WormBaseParasite"/>
        </authorList>
    </citation>
    <scope>IDENTIFICATION</scope>
</reference>
<keyword evidence="1" id="KW-1133">Transmembrane helix</keyword>
<gene>
    <name evidence="2 5 6" type="ORF">Bm1532</name>
    <name evidence="3" type="ORF">BM_BM1532</name>
    <name evidence="2" type="ORF">BM_Bm1532</name>
</gene>